<feature type="compositionally biased region" description="Basic and acidic residues" evidence="1">
    <location>
        <begin position="97"/>
        <end position="126"/>
    </location>
</feature>
<name>A0A4S8QJY8_9HELO</name>
<evidence type="ECO:0000256" key="1">
    <source>
        <dbReference type="SAM" id="MobiDB-lite"/>
    </source>
</evidence>
<feature type="compositionally biased region" description="Polar residues" evidence="1">
    <location>
        <begin position="144"/>
        <end position="166"/>
    </location>
</feature>
<comment type="caution">
    <text evidence="2">The sequence shown here is derived from an EMBL/GenBank/DDBJ whole genome shotgun (WGS) entry which is preliminary data.</text>
</comment>
<feature type="compositionally biased region" description="Low complexity" evidence="1">
    <location>
        <begin position="78"/>
        <end position="91"/>
    </location>
</feature>
<organism evidence="2 3">
    <name type="scientific">Botrytis galanthina</name>
    <dbReference type="NCBI Taxonomy" id="278940"/>
    <lineage>
        <taxon>Eukaryota</taxon>
        <taxon>Fungi</taxon>
        <taxon>Dikarya</taxon>
        <taxon>Ascomycota</taxon>
        <taxon>Pezizomycotina</taxon>
        <taxon>Leotiomycetes</taxon>
        <taxon>Helotiales</taxon>
        <taxon>Sclerotiniaceae</taxon>
        <taxon>Botrytis</taxon>
    </lineage>
</organism>
<feature type="compositionally biased region" description="Polar residues" evidence="1">
    <location>
        <begin position="183"/>
        <end position="193"/>
    </location>
</feature>
<sequence length="206" mass="23111">MGFFSIITSLTPGDPRSRLSRPRREESDRGPSQRAPPFSPPLYEAPPPSYESLSTTSTRPKDVESNSESHRATTRAHSGSLVVPSGPSSRPKLPRSPRKERPHSSYTPKVDRRFSQASFEESRHSSGGEPVSSHEPVKHRRRSTTGIRSEGTSQPQTHHESTNVYNRQPGIYSHRTTEASRAPRSSEQARVTTGFKTYDEWCTRSR</sequence>
<dbReference type="Proteomes" id="UP000308671">
    <property type="component" value="Unassembled WGS sequence"/>
</dbReference>
<feature type="compositionally biased region" description="Basic and acidic residues" evidence="1">
    <location>
        <begin position="22"/>
        <end position="31"/>
    </location>
</feature>
<dbReference type="AlphaFoldDB" id="A0A4S8QJY8"/>
<feature type="compositionally biased region" description="Polar residues" evidence="1">
    <location>
        <begin position="1"/>
        <end position="11"/>
    </location>
</feature>
<proteinExistence type="predicted"/>
<reference evidence="2 3" key="1">
    <citation type="submission" date="2017-12" db="EMBL/GenBank/DDBJ databases">
        <title>Comparative genomics of Botrytis spp.</title>
        <authorList>
            <person name="Valero-Jimenez C.A."/>
            <person name="Tapia P."/>
            <person name="Veloso J."/>
            <person name="Silva-Moreno E."/>
            <person name="Staats M."/>
            <person name="Valdes J.H."/>
            <person name="Van Kan J.A.L."/>
        </authorList>
    </citation>
    <scope>NUCLEOTIDE SEQUENCE [LARGE SCALE GENOMIC DNA]</scope>
    <source>
        <strain evidence="2 3">MUCL435</strain>
    </source>
</reference>
<accession>A0A4S8QJY8</accession>
<dbReference type="OrthoDB" id="3560933at2759"/>
<gene>
    <name evidence="2" type="ORF">BGAL_0716g00010</name>
</gene>
<evidence type="ECO:0000313" key="2">
    <source>
        <dbReference type="EMBL" id="THV44151.1"/>
    </source>
</evidence>
<protein>
    <submittedName>
        <fullName evidence="2">Uncharacterized protein</fullName>
    </submittedName>
</protein>
<keyword evidence="3" id="KW-1185">Reference proteome</keyword>
<evidence type="ECO:0000313" key="3">
    <source>
        <dbReference type="Proteomes" id="UP000308671"/>
    </source>
</evidence>
<feature type="region of interest" description="Disordered" evidence="1">
    <location>
        <begin position="1"/>
        <end position="193"/>
    </location>
</feature>
<feature type="compositionally biased region" description="Basic and acidic residues" evidence="1">
    <location>
        <begin position="59"/>
        <end position="71"/>
    </location>
</feature>
<feature type="compositionally biased region" description="Pro residues" evidence="1">
    <location>
        <begin position="37"/>
        <end position="49"/>
    </location>
</feature>
<dbReference type="EMBL" id="PQXL01000711">
    <property type="protein sequence ID" value="THV44151.1"/>
    <property type="molecule type" value="Genomic_DNA"/>
</dbReference>